<dbReference type="InterPro" id="IPR004757">
    <property type="entry name" value="EtNH_permease"/>
</dbReference>
<keyword evidence="4 6" id="KW-1133">Transmembrane helix</keyword>
<dbReference type="Proteomes" id="UP000831113">
    <property type="component" value="Chromosome"/>
</dbReference>
<dbReference type="InterPro" id="IPR050367">
    <property type="entry name" value="APC_superfamily"/>
</dbReference>
<evidence type="ECO:0000256" key="6">
    <source>
        <dbReference type="SAM" id="Phobius"/>
    </source>
</evidence>
<feature type="transmembrane region" description="Helical" evidence="6">
    <location>
        <begin position="186"/>
        <end position="205"/>
    </location>
</feature>
<feature type="transmembrane region" description="Helical" evidence="6">
    <location>
        <begin position="277"/>
        <end position="297"/>
    </location>
</feature>
<keyword evidence="3 6" id="KW-0812">Transmembrane</keyword>
<evidence type="ECO:0000256" key="2">
    <source>
        <dbReference type="ARBA" id="ARBA00022475"/>
    </source>
</evidence>
<feature type="transmembrane region" description="Helical" evidence="6">
    <location>
        <begin position="150"/>
        <end position="174"/>
    </location>
</feature>
<keyword evidence="2" id="KW-1003">Cell membrane</keyword>
<feature type="transmembrane region" description="Helical" evidence="6">
    <location>
        <begin position="226"/>
        <end position="247"/>
    </location>
</feature>
<evidence type="ECO:0000313" key="7">
    <source>
        <dbReference type="EMBL" id="UOG75265.1"/>
    </source>
</evidence>
<protein>
    <submittedName>
        <fullName evidence="7">Ethanolamine permease</fullName>
    </submittedName>
</protein>
<dbReference type="PIRSF" id="PIRSF006060">
    <property type="entry name" value="AA_transporter"/>
    <property type="match status" value="1"/>
</dbReference>
<feature type="transmembrane region" description="Helical" evidence="6">
    <location>
        <begin position="347"/>
        <end position="369"/>
    </location>
</feature>
<name>A0ABY4CYD3_9BACT</name>
<dbReference type="PANTHER" id="PTHR42770:SF7">
    <property type="entry name" value="MEMBRANE PROTEIN"/>
    <property type="match status" value="1"/>
</dbReference>
<dbReference type="InterPro" id="IPR002293">
    <property type="entry name" value="AA/rel_permease1"/>
</dbReference>
<organism evidence="7 8">
    <name type="scientific">Hymenobacter tibetensis</name>
    <dbReference type="NCBI Taxonomy" id="497967"/>
    <lineage>
        <taxon>Bacteria</taxon>
        <taxon>Pseudomonadati</taxon>
        <taxon>Bacteroidota</taxon>
        <taxon>Cytophagia</taxon>
        <taxon>Cytophagales</taxon>
        <taxon>Hymenobacteraceae</taxon>
        <taxon>Hymenobacter</taxon>
    </lineage>
</organism>
<sequence>MNDAAPSPALKKVLKPLHLWAIAVGLVISGEYFGWNYGWAVSGTVGFLVATLLITVLYITFIFSFTELTTAIPHAGGPFAYAHRALGPVGGFVAGYATLVEFLFAPPAIAFALGSYVHFLYPSVPVLATALGSYVVFIGINLLGIKESALFSLVVTLLAVAELLVFMGLVAPHFKASNFLADPMPFGAAGVFAALPFAIWFYLAIEGVAMVAEEVEEPRRTIPIGYTYGLLTLVLLALGVMVLTGGVTDWHRLSTIDYPLPEALSYALGKGSPWTKVFASIGLFGLVASFHGTIIGYSRQVFALARSGYLPGFLARVNPRFQTPHWALVAGGVVGCVSLLTGTTDKLIILSVLGAVLMYLVSLLSLFVLRRKEPNLVRPFVTPFYPWFPLIATVLSLVSLGAIMYYNWLLSLVFFVGLGLLLGVYRLLGLAKPKAVVATQER</sequence>
<feature type="transmembrane region" description="Helical" evidence="6">
    <location>
        <begin position="89"/>
        <end position="113"/>
    </location>
</feature>
<evidence type="ECO:0000256" key="4">
    <source>
        <dbReference type="ARBA" id="ARBA00022989"/>
    </source>
</evidence>
<dbReference type="PANTHER" id="PTHR42770">
    <property type="entry name" value="AMINO ACID TRANSPORTER-RELATED"/>
    <property type="match status" value="1"/>
</dbReference>
<feature type="transmembrane region" description="Helical" evidence="6">
    <location>
        <begin position="323"/>
        <end position="341"/>
    </location>
</feature>
<evidence type="ECO:0000256" key="1">
    <source>
        <dbReference type="ARBA" id="ARBA00004651"/>
    </source>
</evidence>
<keyword evidence="8" id="KW-1185">Reference proteome</keyword>
<feature type="transmembrane region" description="Helical" evidence="6">
    <location>
        <begin position="119"/>
        <end position="143"/>
    </location>
</feature>
<comment type="subcellular location">
    <subcellularLocation>
        <location evidence="1">Cell membrane</location>
        <topology evidence="1">Multi-pass membrane protein</topology>
    </subcellularLocation>
</comment>
<feature type="transmembrane region" description="Helical" evidence="6">
    <location>
        <begin position="408"/>
        <end position="428"/>
    </location>
</feature>
<dbReference type="EMBL" id="CP094669">
    <property type="protein sequence ID" value="UOG75265.1"/>
    <property type="molecule type" value="Genomic_DNA"/>
</dbReference>
<dbReference type="RefSeq" id="WP_243799235.1">
    <property type="nucleotide sequence ID" value="NZ_CP094669.1"/>
</dbReference>
<dbReference type="Gene3D" id="1.20.1740.10">
    <property type="entry name" value="Amino acid/polyamine transporter I"/>
    <property type="match status" value="1"/>
</dbReference>
<dbReference type="NCBIfam" id="TIGR00908">
    <property type="entry name" value="2A0305"/>
    <property type="match status" value="1"/>
</dbReference>
<accession>A0ABY4CYD3</accession>
<feature type="transmembrane region" description="Helical" evidence="6">
    <location>
        <begin position="381"/>
        <end position="402"/>
    </location>
</feature>
<feature type="transmembrane region" description="Helical" evidence="6">
    <location>
        <begin position="47"/>
        <end position="68"/>
    </location>
</feature>
<reference evidence="7 8" key="1">
    <citation type="submission" date="2022-03" db="EMBL/GenBank/DDBJ databases">
        <title>Hymenobactersp. isolated from the air.</title>
        <authorList>
            <person name="Won M."/>
            <person name="Kwon S.-W."/>
        </authorList>
    </citation>
    <scope>NUCLEOTIDE SEQUENCE [LARGE SCALE GENOMIC DNA]</scope>
    <source>
        <strain evidence="7 8">KACC 21982</strain>
    </source>
</reference>
<proteinExistence type="predicted"/>
<evidence type="ECO:0000256" key="3">
    <source>
        <dbReference type="ARBA" id="ARBA00022692"/>
    </source>
</evidence>
<evidence type="ECO:0000256" key="5">
    <source>
        <dbReference type="ARBA" id="ARBA00023136"/>
    </source>
</evidence>
<dbReference type="Pfam" id="PF13520">
    <property type="entry name" value="AA_permease_2"/>
    <property type="match status" value="1"/>
</dbReference>
<gene>
    <name evidence="7" type="primary">eat</name>
    <name evidence="7" type="ORF">MTX78_01400</name>
</gene>
<evidence type="ECO:0000313" key="8">
    <source>
        <dbReference type="Proteomes" id="UP000831113"/>
    </source>
</evidence>
<keyword evidence="5 6" id="KW-0472">Membrane</keyword>
<feature type="transmembrane region" description="Helical" evidence="6">
    <location>
        <begin position="17"/>
        <end position="35"/>
    </location>
</feature>